<evidence type="ECO:0000256" key="6">
    <source>
        <dbReference type="ARBA" id="ARBA00022840"/>
    </source>
</evidence>
<dbReference type="SUPFAM" id="SSF52540">
    <property type="entry name" value="P-loop containing nucleoside triphosphate hydrolases"/>
    <property type="match status" value="2"/>
</dbReference>
<dbReference type="PROSITE" id="PS50893">
    <property type="entry name" value="ABC_TRANSPORTER_2"/>
    <property type="match status" value="1"/>
</dbReference>
<comment type="caution">
    <text evidence="13">The sequence shown here is derived from an EMBL/GenBank/DDBJ whole genome shotgun (WGS) entry which is preliminary data.</text>
</comment>
<dbReference type="SMART" id="SM00382">
    <property type="entry name" value="AAA"/>
    <property type="match status" value="1"/>
</dbReference>
<dbReference type="GO" id="GO:0016020">
    <property type="term" value="C:membrane"/>
    <property type="evidence" value="ECO:0007669"/>
    <property type="project" value="UniProtKB-SubCell"/>
</dbReference>
<feature type="transmembrane region" description="Helical" evidence="10">
    <location>
        <begin position="347"/>
        <end position="372"/>
    </location>
</feature>
<dbReference type="AlphaFoldDB" id="A0ABD2PXL6"/>
<dbReference type="PROSITE" id="PS50929">
    <property type="entry name" value="ABC_TM1F"/>
    <property type="match status" value="1"/>
</dbReference>
<keyword evidence="6" id="KW-0067">ATP-binding</keyword>
<evidence type="ECO:0000256" key="10">
    <source>
        <dbReference type="SAM" id="Phobius"/>
    </source>
</evidence>
<keyword evidence="5" id="KW-0547">Nucleotide-binding</keyword>
<keyword evidence="14" id="KW-1185">Reference proteome</keyword>
<feature type="transmembrane region" description="Helical" evidence="10">
    <location>
        <begin position="117"/>
        <end position="142"/>
    </location>
</feature>
<feature type="region of interest" description="Disordered" evidence="9">
    <location>
        <begin position="51"/>
        <end position="76"/>
    </location>
</feature>
<dbReference type="InterPro" id="IPR036640">
    <property type="entry name" value="ABC1_TM_sf"/>
</dbReference>
<feature type="domain" description="ABC transmembrane type-1" evidence="12">
    <location>
        <begin position="121"/>
        <end position="408"/>
    </location>
</feature>
<protein>
    <submittedName>
        <fullName evidence="13">Uncharacterized protein</fullName>
    </submittedName>
</protein>
<dbReference type="CDD" id="cd18578">
    <property type="entry name" value="ABC_6TM_Pgp_ABCB1_D2_like"/>
    <property type="match status" value="1"/>
</dbReference>
<comment type="similarity">
    <text evidence="2">Belongs to the ABC transporter superfamily. ABCB family. Multidrug resistance exporter (TC 3.A.1.201) subfamily.</text>
</comment>
<dbReference type="PANTHER" id="PTHR43394">
    <property type="entry name" value="ATP-DEPENDENT PERMEASE MDL1, MITOCHONDRIAL"/>
    <property type="match status" value="1"/>
</dbReference>
<keyword evidence="3" id="KW-0813">Transport</keyword>
<evidence type="ECO:0000256" key="2">
    <source>
        <dbReference type="ARBA" id="ARBA00007577"/>
    </source>
</evidence>
<evidence type="ECO:0000259" key="12">
    <source>
        <dbReference type="PROSITE" id="PS50929"/>
    </source>
</evidence>
<dbReference type="GO" id="GO:0005737">
    <property type="term" value="C:cytoplasm"/>
    <property type="evidence" value="ECO:0007669"/>
    <property type="project" value="UniProtKB-ARBA"/>
</dbReference>
<keyword evidence="4 10" id="KW-0812">Transmembrane</keyword>
<comment type="subcellular location">
    <subcellularLocation>
        <location evidence="1">Membrane</location>
        <topology evidence="1">Multi-pass membrane protein</topology>
    </subcellularLocation>
</comment>
<proteinExistence type="inferred from homology"/>
<dbReference type="GO" id="GO:0005524">
    <property type="term" value="F:ATP binding"/>
    <property type="evidence" value="ECO:0007669"/>
    <property type="project" value="UniProtKB-KW"/>
</dbReference>
<reference evidence="13 14" key="1">
    <citation type="submission" date="2024-11" db="EMBL/GenBank/DDBJ databases">
        <title>Adaptive evolution of stress response genes in parasites aligns with host niche diversity.</title>
        <authorList>
            <person name="Hahn C."/>
            <person name="Resl P."/>
        </authorList>
    </citation>
    <scope>NUCLEOTIDE SEQUENCE [LARGE SCALE GENOMIC DNA]</scope>
    <source>
        <strain evidence="13">EGGRZ-B1_66</strain>
        <tissue evidence="13">Body</tissue>
    </source>
</reference>
<dbReference type="InterPro" id="IPR003439">
    <property type="entry name" value="ABC_transporter-like_ATP-bd"/>
</dbReference>
<keyword evidence="8 10" id="KW-0472">Membrane</keyword>
<dbReference type="InterPro" id="IPR017871">
    <property type="entry name" value="ABC_transporter-like_CS"/>
</dbReference>
<dbReference type="InterPro" id="IPR011527">
    <property type="entry name" value="ABC1_TM_dom"/>
</dbReference>
<dbReference type="Pfam" id="PF00005">
    <property type="entry name" value="ABC_tran"/>
    <property type="match status" value="1"/>
</dbReference>
<feature type="transmembrane region" description="Helical" evidence="10">
    <location>
        <begin position="166"/>
        <end position="190"/>
    </location>
</feature>
<dbReference type="PANTHER" id="PTHR43394:SF27">
    <property type="entry name" value="ATP-DEPENDENT TRANSLOCASE ABCB1-LIKE"/>
    <property type="match status" value="1"/>
</dbReference>
<feature type="domain" description="ABC transporter" evidence="11">
    <location>
        <begin position="442"/>
        <end position="701"/>
    </location>
</feature>
<evidence type="ECO:0000256" key="3">
    <source>
        <dbReference type="ARBA" id="ARBA00022448"/>
    </source>
</evidence>
<name>A0ABD2PXL6_9PLAT</name>
<dbReference type="InterPro" id="IPR027417">
    <property type="entry name" value="P-loop_NTPase"/>
</dbReference>
<gene>
    <name evidence="13" type="ORF">Ciccas_009248</name>
</gene>
<feature type="transmembrane region" description="Helical" evidence="10">
    <location>
        <begin position="265"/>
        <end position="286"/>
    </location>
</feature>
<evidence type="ECO:0000256" key="7">
    <source>
        <dbReference type="ARBA" id="ARBA00022989"/>
    </source>
</evidence>
<feature type="compositionally biased region" description="Acidic residues" evidence="9">
    <location>
        <begin position="57"/>
        <end position="66"/>
    </location>
</feature>
<evidence type="ECO:0000259" key="11">
    <source>
        <dbReference type="PROSITE" id="PS50893"/>
    </source>
</evidence>
<evidence type="ECO:0000313" key="14">
    <source>
        <dbReference type="Proteomes" id="UP001626550"/>
    </source>
</evidence>
<evidence type="ECO:0000256" key="1">
    <source>
        <dbReference type="ARBA" id="ARBA00004141"/>
    </source>
</evidence>
<dbReference type="EMBL" id="JBJKFK010001819">
    <property type="protein sequence ID" value="KAL3312167.1"/>
    <property type="molecule type" value="Genomic_DNA"/>
</dbReference>
<dbReference type="Gene3D" id="1.20.1560.10">
    <property type="entry name" value="ABC transporter type 1, transmembrane domain"/>
    <property type="match status" value="1"/>
</dbReference>
<dbReference type="InterPro" id="IPR039421">
    <property type="entry name" value="Type_1_exporter"/>
</dbReference>
<organism evidence="13 14">
    <name type="scientific">Cichlidogyrus casuarinus</name>
    <dbReference type="NCBI Taxonomy" id="1844966"/>
    <lineage>
        <taxon>Eukaryota</taxon>
        <taxon>Metazoa</taxon>
        <taxon>Spiralia</taxon>
        <taxon>Lophotrochozoa</taxon>
        <taxon>Platyhelminthes</taxon>
        <taxon>Monogenea</taxon>
        <taxon>Monopisthocotylea</taxon>
        <taxon>Dactylogyridea</taxon>
        <taxon>Ancyrocephalidae</taxon>
        <taxon>Cichlidogyrus</taxon>
    </lineage>
</organism>
<dbReference type="SUPFAM" id="SSF90123">
    <property type="entry name" value="ABC transporter transmembrane region"/>
    <property type="match status" value="1"/>
</dbReference>
<sequence>MIGRTVLMVAHRLTTVRKADKIVVFGGGMIIEAGTHDKLMQLGGVYSNMVRKGNDESNQETSDESSETLSSSFITTSSRGSSLENIHSMNEENWKKAQTITYTEAFRRVMRESNQKICHLLAGILVSFLCGLAVPANGIVYAEIFEAFRLIFIDPDESMIKARDTAILLFIFAFARFILLFAQGYFMGYVGEAVVKSLRSQLFRALLKQEMAWFDRQENQPGKLVSRLATEVSQISDVTGVGFGQFLAGGSTLVAILIVSFYHHWLLALTNLAFVPVMMFVGYYTINLLKSEHDGNDSSSFEGSAVAQECISHIGTVISLNRQEYFFQKFASKVRSRGYMKQQLSEAFMFGLAHSVQFLQFAAILSLGASLYDNGQTTLIAIFRVYIVVNFGSQDLGRLISQVTVYAEGLRAAKSHYETCDRKTRISLDEGFEPDTKVEANISFNNVSFAYRNRNICQVLRNFTHYVERGTSCAFVSQSGGGKSTLLQLVQRFYDPSDSPKSMTCEKYSEDELRSNRVPPGIYFDGYNIANLKPQWLRSKISVVSQEPILFDLTIRDNIKYGLKDATEHQVIEAAKLANIHEFIVNQPAGYDTHVGKRGSRLSGGQKQRIAIARALIRKPELLILDEATSALDNESERIVQTAIDNILKDGQLTSLIVAHRLTTIEKTNEIVVLANGSKIESGSFDVLMKKKGVFFELQNSL</sequence>
<dbReference type="Proteomes" id="UP001626550">
    <property type="component" value="Unassembled WGS sequence"/>
</dbReference>
<feature type="transmembrane region" description="Helical" evidence="10">
    <location>
        <begin position="238"/>
        <end position="259"/>
    </location>
</feature>
<evidence type="ECO:0000256" key="4">
    <source>
        <dbReference type="ARBA" id="ARBA00022692"/>
    </source>
</evidence>
<keyword evidence="7 10" id="KW-1133">Transmembrane helix</keyword>
<accession>A0ABD2PXL6</accession>
<dbReference type="Pfam" id="PF00664">
    <property type="entry name" value="ABC_membrane"/>
    <property type="match status" value="1"/>
</dbReference>
<evidence type="ECO:0000256" key="5">
    <source>
        <dbReference type="ARBA" id="ARBA00022741"/>
    </source>
</evidence>
<evidence type="ECO:0000256" key="9">
    <source>
        <dbReference type="SAM" id="MobiDB-lite"/>
    </source>
</evidence>
<evidence type="ECO:0000313" key="13">
    <source>
        <dbReference type="EMBL" id="KAL3312167.1"/>
    </source>
</evidence>
<dbReference type="FunFam" id="3.40.50.300:FF:000836">
    <property type="entry name" value="ABC transporter B family member 25"/>
    <property type="match status" value="1"/>
</dbReference>
<dbReference type="InterPro" id="IPR003593">
    <property type="entry name" value="AAA+_ATPase"/>
</dbReference>
<dbReference type="PROSITE" id="PS00211">
    <property type="entry name" value="ABC_TRANSPORTER_1"/>
    <property type="match status" value="1"/>
</dbReference>
<feature type="compositionally biased region" description="Low complexity" evidence="9">
    <location>
        <begin position="67"/>
        <end position="76"/>
    </location>
</feature>
<dbReference type="Gene3D" id="3.40.50.300">
    <property type="entry name" value="P-loop containing nucleotide triphosphate hydrolases"/>
    <property type="match status" value="2"/>
</dbReference>
<evidence type="ECO:0000256" key="8">
    <source>
        <dbReference type="ARBA" id="ARBA00023136"/>
    </source>
</evidence>